<feature type="region of interest" description="Disordered" evidence="5">
    <location>
        <begin position="64"/>
        <end position="91"/>
    </location>
</feature>
<dbReference type="InterPro" id="IPR038901">
    <property type="entry name" value="HEXDC-like"/>
</dbReference>
<evidence type="ECO:0000256" key="5">
    <source>
        <dbReference type="SAM" id="MobiDB-lite"/>
    </source>
</evidence>
<gene>
    <name evidence="8" type="primary">HEXD</name>
    <name evidence="8" type="ORF">AMEX_G22574</name>
</gene>
<dbReference type="Pfam" id="PF00728">
    <property type="entry name" value="Glyco_hydro_20"/>
    <property type="match status" value="1"/>
</dbReference>
<dbReference type="InterPro" id="IPR015883">
    <property type="entry name" value="Glyco_hydro_20_cat"/>
</dbReference>
<dbReference type="InterPro" id="IPR017853">
    <property type="entry name" value="GH"/>
</dbReference>
<evidence type="ECO:0000256" key="2">
    <source>
        <dbReference type="ARBA" id="ARBA00006285"/>
    </source>
</evidence>
<dbReference type="CDD" id="cd06565">
    <property type="entry name" value="GH20_GcnA-like"/>
    <property type="match status" value="1"/>
</dbReference>
<accession>A0A8T2L332</accession>
<dbReference type="AlphaFoldDB" id="A0A8T2L332"/>
<dbReference type="Gene3D" id="3.20.20.80">
    <property type="entry name" value="Glycosidases"/>
    <property type="match status" value="1"/>
</dbReference>
<sequence length="615" mass="70229">MYPFRNSPCCECQSEVLCSDSEMDRHKVLRLLVLCLALLAVIKFLYSPSRRRYLNMDIPDSQSFWRKGPAPESDSVDPSDNPEATEQKEGHQIVDHREAGLNYEDIDLVKAQKDGEVELIEDTDEETIEVISAPEDTHKGPLRVVHLDLKGAAPKVSYLKQIFPLLSSLGADGILLEYEDMFPYKGKLKILRSPFAYSEEDIEEIKNLASLNNLEIIPLVQVFGHLEFVLKHEKYDHLREVDTFPTSLNPVAPGALELIKSMLMQVLKKHPKSRWFHIGADEVYGLGQSEDSKHWMEKNNGDVGALYLMHLSAVCNTVTEVRPGIKLLFWDDMLRKFSVPTIRNSSLPILAFPMIWNYSPNMDVNSVGQLLHQYQDSGFKGVWFASAFKGASDIDQRWTPINARLQNHLGWLKVIESMTEFPSIEYQGIALTGWQRFEHFTVLCELFPVGIPSLAVCLQTLKHGSFNQEAENDVHQILGCKIQMEANNCEGSGAFAGSEVYHTIQKIHNELQTSIQNIKADHFLRGSLSPYHQKYSFANPRNIGFFINTLKKLLEDWESTLKTFRTQMEDIFYPDAVEEWMEENVNEHLNRLRTMVESAEHLNSLKGRPKSLKES</sequence>
<evidence type="ECO:0000313" key="8">
    <source>
        <dbReference type="EMBL" id="KAG9264312.1"/>
    </source>
</evidence>
<dbReference type="Proteomes" id="UP000752171">
    <property type="component" value="Unassembled WGS sequence"/>
</dbReference>
<keyword evidence="6" id="KW-0812">Transmembrane</keyword>
<proteinExistence type="inferred from homology"/>
<comment type="similarity">
    <text evidence="2">Belongs to the glycosyl hydrolase 20 family.</text>
</comment>
<organism evidence="8 9">
    <name type="scientific">Astyanax mexicanus</name>
    <name type="common">Blind cave fish</name>
    <name type="synonym">Astyanax fasciatus mexicanus</name>
    <dbReference type="NCBI Taxonomy" id="7994"/>
    <lineage>
        <taxon>Eukaryota</taxon>
        <taxon>Metazoa</taxon>
        <taxon>Chordata</taxon>
        <taxon>Craniata</taxon>
        <taxon>Vertebrata</taxon>
        <taxon>Euteleostomi</taxon>
        <taxon>Actinopterygii</taxon>
        <taxon>Neopterygii</taxon>
        <taxon>Teleostei</taxon>
        <taxon>Ostariophysi</taxon>
        <taxon>Characiformes</taxon>
        <taxon>Characoidei</taxon>
        <taxon>Acestrorhamphidae</taxon>
        <taxon>Acestrorhamphinae</taxon>
        <taxon>Astyanax</taxon>
    </lineage>
</organism>
<dbReference type="SUPFAM" id="SSF51445">
    <property type="entry name" value="(Trans)glycosidases"/>
    <property type="match status" value="1"/>
</dbReference>
<comment type="catalytic activity">
    <reaction evidence="1">
        <text>Hydrolysis of terminal non-reducing N-acetyl-D-hexosamine residues in N-acetyl-beta-D-hexosaminides.</text>
        <dbReference type="EC" id="3.2.1.52"/>
    </reaction>
</comment>
<comment type="caution">
    <text evidence="8">The sequence shown here is derived from an EMBL/GenBank/DDBJ whole genome shotgun (WGS) entry which is preliminary data.</text>
</comment>
<dbReference type="EMBL" id="JAICCE010000019">
    <property type="protein sequence ID" value="KAG9264312.1"/>
    <property type="molecule type" value="Genomic_DNA"/>
</dbReference>
<evidence type="ECO:0000313" key="9">
    <source>
        <dbReference type="Proteomes" id="UP000752171"/>
    </source>
</evidence>
<dbReference type="GO" id="GO:0005975">
    <property type="term" value="P:carbohydrate metabolic process"/>
    <property type="evidence" value="ECO:0007669"/>
    <property type="project" value="InterPro"/>
</dbReference>
<keyword evidence="6" id="KW-1133">Transmembrane helix</keyword>
<feature type="transmembrane region" description="Helical" evidence="6">
    <location>
        <begin position="28"/>
        <end position="46"/>
    </location>
</feature>
<evidence type="ECO:0000256" key="3">
    <source>
        <dbReference type="ARBA" id="ARBA00012663"/>
    </source>
</evidence>
<evidence type="ECO:0000259" key="7">
    <source>
        <dbReference type="Pfam" id="PF00728"/>
    </source>
</evidence>
<name>A0A8T2L332_ASTMX</name>
<evidence type="ECO:0000256" key="6">
    <source>
        <dbReference type="SAM" id="Phobius"/>
    </source>
</evidence>
<dbReference type="EC" id="3.2.1.52" evidence="3"/>
<keyword evidence="4" id="KW-0378">Hydrolase</keyword>
<protein>
    <recommendedName>
        <fullName evidence="3">beta-N-acetylhexosaminidase</fullName>
        <ecNumber evidence="3">3.2.1.52</ecNumber>
    </recommendedName>
</protein>
<evidence type="ECO:0000256" key="4">
    <source>
        <dbReference type="ARBA" id="ARBA00022801"/>
    </source>
</evidence>
<keyword evidence="6" id="KW-0472">Membrane</keyword>
<dbReference type="PANTHER" id="PTHR21040">
    <property type="entry name" value="BCDNA.GH04120"/>
    <property type="match status" value="1"/>
</dbReference>
<reference evidence="8 9" key="1">
    <citation type="submission" date="2021-07" db="EMBL/GenBank/DDBJ databases">
        <authorList>
            <person name="Imarazene B."/>
            <person name="Zahm M."/>
            <person name="Klopp C."/>
            <person name="Cabau C."/>
            <person name="Beille S."/>
            <person name="Jouanno E."/>
            <person name="Castinel A."/>
            <person name="Lluch J."/>
            <person name="Gil L."/>
            <person name="Kuchtly C."/>
            <person name="Lopez Roques C."/>
            <person name="Donnadieu C."/>
            <person name="Parrinello H."/>
            <person name="Journot L."/>
            <person name="Du K."/>
            <person name="Schartl M."/>
            <person name="Retaux S."/>
            <person name="Guiguen Y."/>
        </authorList>
    </citation>
    <scope>NUCLEOTIDE SEQUENCE [LARGE SCALE GENOMIC DNA]</scope>
    <source>
        <strain evidence="8">Pach_M1</strain>
        <tissue evidence="8">Testis</tissue>
    </source>
</reference>
<dbReference type="PANTHER" id="PTHR21040:SF5">
    <property type="entry name" value="BETA-N-ACETYLHEXOSAMINIDASE"/>
    <property type="match status" value="1"/>
</dbReference>
<feature type="domain" description="Glycoside hydrolase family 20 catalytic" evidence="7">
    <location>
        <begin position="196"/>
        <end position="345"/>
    </location>
</feature>
<evidence type="ECO:0000256" key="1">
    <source>
        <dbReference type="ARBA" id="ARBA00001231"/>
    </source>
</evidence>
<dbReference type="GO" id="GO:0004563">
    <property type="term" value="F:beta-N-acetylhexosaminidase activity"/>
    <property type="evidence" value="ECO:0007669"/>
    <property type="project" value="UniProtKB-EC"/>
</dbReference>